<dbReference type="AlphaFoldDB" id="A0A9N9E3A7"/>
<dbReference type="SUPFAM" id="SSF47823">
    <property type="entry name" value="lambda integrase-like, N-terminal domain"/>
    <property type="match status" value="1"/>
</dbReference>
<dbReference type="Gene3D" id="1.10.150.130">
    <property type="match status" value="1"/>
</dbReference>
<dbReference type="InterPro" id="IPR010998">
    <property type="entry name" value="Integrase_recombinase_N"/>
</dbReference>
<feature type="compositionally biased region" description="Polar residues" evidence="2">
    <location>
        <begin position="95"/>
        <end position="108"/>
    </location>
</feature>
<dbReference type="OrthoDB" id="2493649at2759"/>
<feature type="domain" description="SAP" evidence="3">
    <location>
        <begin position="3"/>
        <end position="37"/>
    </location>
</feature>
<proteinExistence type="predicted"/>
<evidence type="ECO:0000256" key="1">
    <source>
        <dbReference type="ARBA" id="ARBA00023125"/>
    </source>
</evidence>
<evidence type="ECO:0000256" key="2">
    <source>
        <dbReference type="SAM" id="MobiDB-lite"/>
    </source>
</evidence>
<dbReference type="Pfam" id="PF02037">
    <property type="entry name" value="SAP"/>
    <property type="match status" value="1"/>
</dbReference>
<keyword evidence="5" id="KW-1185">Reference proteome</keyword>
<dbReference type="GO" id="GO:0003677">
    <property type="term" value="F:DNA binding"/>
    <property type="evidence" value="ECO:0007669"/>
    <property type="project" value="UniProtKB-KW"/>
</dbReference>
<organism evidence="4 5">
    <name type="scientific">Dentiscutata erythropus</name>
    <dbReference type="NCBI Taxonomy" id="1348616"/>
    <lineage>
        <taxon>Eukaryota</taxon>
        <taxon>Fungi</taxon>
        <taxon>Fungi incertae sedis</taxon>
        <taxon>Mucoromycota</taxon>
        <taxon>Glomeromycotina</taxon>
        <taxon>Glomeromycetes</taxon>
        <taxon>Diversisporales</taxon>
        <taxon>Gigasporaceae</taxon>
        <taxon>Dentiscutata</taxon>
    </lineage>
</organism>
<dbReference type="Proteomes" id="UP000789405">
    <property type="component" value="Unassembled WGS sequence"/>
</dbReference>
<dbReference type="InterPro" id="IPR003034">
    <property type="entry name" value="SAP_dom"/>
</dbReference>
<gene>
    <name evidence="4" type="ORF">DERYTH_LOCUS10493</name>
</gene>
<comment type="caution">
    <text evidence="4">The sequence shown here is derived from an EMBL/GenBank/DDBJ whole genome shotgun (WGS) entry which is preliminary data.</text>
</comment>
<feature type="region of interest" description="Disordered" evidence="2">
    <location>
        <begin position="85"/>
        <end position="118"/>
    </location>
</feature>
<evidence type="ECO:0000313" key="4">
    <source>
        <dbReference type="EMBL" id="CAG8656853.1"/>
    </source>
</evidence>
<keyword evidence="1" id="KW-0238">DNA-binding</keyword>
<accession>A0A9N9E3A7</accession>
<evidence type="ECO:0000259" key="3">
    <source>
        <dbReference type="PROSITE" id="PS50800"/>
    </source>
</evidence>
<protein>
    <submittedName>
        <fullName evidence="4">23350_t:CDS:1</fullName>
    </submittedName>
</protein>
<reference evidence="4" key="1">
    <citation type="submission" date="2021-06" db="EMBL/GenBank/DDBJ databases">
        <authorList>
            <person name="Kallberg Y."/>
            <person name="Tangrot J."/>
            <person name="Rosling A."/>
        </authorList>
    </citation>
    <scope>NUCLEOTIDE SEQUENCE</scope>
    <source>
        <strain evidence="4">MA453B</strain>
    </source>
</reference>
<dbReference type="PROSITE" id="PS50800">
    <property type="entry name" value="SAP"/>
    <property type="match status" value="1"/>
</dbReference>
<evidence type="ECO:0000313" key="5">
    <source>
        <dbReference type="Proteomes" id="UP000789405"/>
    </source>
</evidence>
<sequence>MSESNLSKSDLEEICHSLGLPSEGVKADLIYRLRSHSNILTENSNISVRDKACAEDINLIIGQYLAEMGTAGELSLNTFRDSVDQQEPTDPILTQGISDQSSKNTVKQNKQRLQEDINNNQGDSLEKLLVSEFKNLRGVIADFDFKLNSVAAQVNKVKINESFPSHKFDKARDQHKYDALCAIRKELDLVLDLQDTTNILNHMTSAQEFVADRLVTLRVAEGFGWDVAAALPNTQDKLLKVQKKELHTLTGEAINAVRIKICWPQNIKQAQGSFFGQGSTIVIGDLVQGTGVTPVVAQNIMQTHVYPTLVKAQVKKEGLDLSQEVIQRIEIGVRSSIGKELFLTELGKQLNTRALEKPAMEISGSKNLFLKTLLEKAYGAIEPRSVYGKRLIALWNEFVAFCNCHKLNPCPAHSETVMMFLTWLDLSAKAPKLRWYIMAIGYYHHKLEVLDPTQKFNVNVLSEIY</sequence>
<name>A0A9N9E3A7_9GLOM</name>
<dbReference type="EMBL" id="CAJVPY010006133">
    <property type="protein sequence ID" value="CAG8656853.1"/>
    <property type="molecule type" value="Genomic_DNA"/>
</dbReference>